<feature type="domain" description="AMP-dependent synthetase/ligase" evidence="5">
    <location>
        <begin position="458"/>
        <end position="798"/>
    </location>
</feature>
<sequence>MGGTSVELVPKVISRPAARIGAAAQNALEVARFGGLETDDEHAPFEVVAEQRVYRLRRYFPPQDERRLGSAPQDRPAIVLVPPMMLSAEVWDVSPQASAVRDLHAAGIDPWVVDFGAPEHEEGGLQRTLTDHVLAVSEACDRVGAATGRDVHLGGYSQGGMFCYQAAAYRRAEGLASLITFGSPVDTRGVLPFGLPEEVFNGAANVVAALLGRAALPAWASRTGFRLLDPAKSVRQRVEFVMALHDREALLPRESQRRFLAGEGFVAWSGPAIAELMRGFVAHNRMLQGGFVIDERLVTLADIACPCLCFVGEVDEIAPPPAVRAIQRAAPRAKVYEKSLRAGHFGLVVGSTAGRESWPAVAEWLQWCDGGKQGPPPTGIAPMIGGELTETGRGGGVGYQLELAADVGYGLAKSVLGGASRTVRSVREVAREAATQLPRLARLEQIAPGTRISLGLLLDEQAKRSPGSVCFLFEDRAHSHRDAKRRIDNVVRGLVSIGVRQGEHVGVLMETRPSALVTVAALSRLGAVGVLLRPDGNPTREAELGQTTKIIADPDNMHIALRAEGAHVYVLGGGGEDRDLGPDVTDMERIDPDAVELPAWYRPNPGKASDLAFVLFTGEGDRTRAARITNRRWALSAFGTASSASLGEGDTVYSVTPIHHPSGLLMSIGGAVAGGSRLAMAREFDPDTFWDEARRYGVTVAGYTWTLLRALVEAPPHPAEKHHGVRLFIGSGMPRGLWRRVLDRFAPARVIEFYAATEGDAILVNLTGAKPGALGRRLPGSAEVRVAAYDPSEGRLLEGPDGLARVCDDDEVGMLLSRLEPGVPTTGSPLRGVFQRGDAWLATGDLFRRDADGDHWLVDHVPALMKTDRGLVAATPIVDALYDLPAVDLAIAYGVRPREGQEELAVAAVTVRRGQTLTVAEIEDALGVLAIDQRPAIVHVVDEIPVTTWYRPTAGPLRAEGVPAANAAGRPKTVWYRESGRAGYKPLTIAARRKLVGVAPTKTPA</sequence>
<dbReference type="NCBIfam" id="NF005898">
    <property type="entry name" value="PRK07868.1"/>
    <property type="match status" value="1"/>
</dbReference>
<dbReference type="RefSeq" id="WP_107566588.1">
    <property type="nucleotide sequence ID" value="NZ_PYYB01000001.1"/>
</dbReference>
<dbReference type="Pfam" id="PF00501">
    <property type="entry name" value="AMP-binding"/>
    <property type="match status" value="1"/>
</dbReference>
<protein>
    <submittedName>
        <fullName evidence="6">Acyl-CoA synthetase</fullName>
    </submittedName>
</protein>
<dbReference type="GO" id="GO:0005324">
    <property type="term" value="F:long-chain fatty acid transmembrane transporter activity"/>
    <property type="evidence" value="ECO:0007669"/>
    <property type="project" value="TreeGrafter"/>
</dbReference>
<dbReference type="InterPro" id="IPR000873">
    <property type="entry name" value="AMP-dep_synth/lig_dom"/>
</dbReference>
<dbReference type="GO" id="GO:0004467">
    <property type="term" value="F:long-chain fatty acid-CoA ligase activity"/>
    <property type="evidence" value="ECO:0007669"/>
    <property type="project" value="TreeGrafter"/>
</dbReference>
<evidence type="ECO:0000256" key="3">
    <source>
        <dbReference type="ARBA" id="ARBA00022741"/>
    </source>
</evidence>
<dbReference type="Gene3D" id="3.40.50.1820">
    <property type="entry name" value="alpha/beta hydrolase"/>
    <property type="match status" value="1"/>
</dbReference>
<keyword evidence="7" id="KW-1185">Reference proteome</keyword>
<evidence type="ECO:0000256" key="2">
    <source>
        <dbReference type="ARBA" id="ARBA00022598"/>
    </source>
</evidence>
<accession>A0A2T4UFZ1</accession>
<dbReference type="PANTHER" id="PTHR43107">
    <property type="entry name" value="LONG-CHAIN FATTY ACID TRANSPORT PROTEIN"/>
    <property type="match status" value="1"/>
</dbReference>
<dbReference type="GO" id="GO:0005524">
    <property type="term" value="F:ATP binding"/>
    <property type="evidence" value="ECO:0007669"/>
    <property type="project" value="UniProtKB-KW"/>
</dbReference>
<keyword evidence="4" id="KW-0067">ATP-binding</keyword>
<dbReference type="PANTHER" id="PTHR43107:SF15">
    <property type="entry name" value="FATTY ACID TRANSPORT PROTEIN 3, ISOFORM A"/>
    <property type="match status" value="1"/>
</dbReference>
<keyword evidence="3" id="KW-0547">Nucleotide-binding</keyword>
<evidence type="ECO:0000256" key="1">
    <source>
        <dbReference type="ARBA" id="ARBA00006432"/>
    </source>
</evidence>
<gene>
    <name evidence="6" type="ORF">C7Y72_00040</name>
</gene>
<organism evidence="6 7">
    <name type="scientific">Paraconexibacter algicola</name>
    <dbReference type="NCBI Taxonomy" id="2133960"/>
    <lineage>
        <taxon>Bacteria</taxon>
        <taxon>Bacillati</taxon>
        <taxon>Actinomycetota</taxon>
        <taxon>Thermoleophilia</taxon>
        <taxon>Solirubrobacterales</taxon>
        <taxon>Paraconexibacteraceae</taxon>
        <taxon>Paraconexibacter</taxon>
    </lineage>
</organism>
<dbReference type="SUPFAM" id="SSF53474">
    <property type="entry name" value="alpha/beta-Hydrolases"/>
    <property type="match status" value="1"/>
</dbReference>
<dbReference type="GO" id="GO:0005886">
    <property type="term" value="C:plasma membrane"/>
    <property type="evidence" value="ECO:0007669"/>
    <property type="project" value="TreeGrafter"/>
</dbReference>
<keyword evidence="2" id="KW-0436">Ligase</keyword>
<name>A0A2T4UFZ1_9ACTN</name>
<dbReference type="Proteomes" id="UP000240739">
    <property type="component" value="Unassembled WGS sequence"/>
</dbReference>
<comment type="caution">
    <text evidence="6">The sequence shown here is derived from an EMBL/GenBank/DDBJ whole genome shotgun (WGS) entry which is preliminary data.</text>
</comment>
<evidence type="ECO:0000256" key="4">
    <source>
        <dbReference type="ARBA" id="ARBA00022840"/>
    </source>
</evidence>
<dbReference type="GO" id="GO:0044539">
    <property type="term" value="P:long-chain fatty acid import into cell"/>
    <property type="evidence" value="ECO:0007669"/>
    <property type="project" value="TreeGrafter"/>
</dbReference>
<dbReference type="OrthoDB" id="4854336at2"/>
<evidence type="ECO:0000313" key="6">
    <source>
        <dbReference type="EMBL" id="PTL58150.1"/>
    </source>
</evidence>
<dbReference type="EMBL" id="PYYB01000001">
    <property type="protein sequence ID" value="PTL58150.1"/>
    <property type="molecule type" value="Genomic_DNA"/>
</dbReference>
<comment type="similarity">
    <text evidence="1">Belongs to the ATP-dependent AMP-binding enzyme family.</text>
</comment>
<proteinExistence type="inferred from homology"/>
<dbReference type="Gene3D" id="3.40.50.12780">
    <property type="entry name" value="N-terminal domain of ligase-like"/>
    <property type="match status" value="1"/>
</dbReference>
<evidence type="ECO:0000259" key="5">
    <source>
        <dbReference type="Pfam" id="PF00501"/>
    </source>
</evidence>
<dbReference type="InterPro" id="IPR042099">
    <property type="entry name" value="ANL_N_sf"/>
</dbReference>
<dbReference type="SUPFAM" id="SSF56801">
    <property type="entry name" value="Acetyl-CoA synthetase-like"/>
    <property type="match status" value="1"/>
</dbReference>
<dbReference type="InterPro" id="IPR029058">
    <property type="entry name" value="AB_hydrolase_fold"/>
</dbReference>
<reference evidence="6 7" key="1">
    <citation type="submission" date="2018-03" db="EMBL/GenBank/DDBJ databases">
        <title>Aquarubrobacter algicola gen. nov., sp. nov., a novel actinobacterium isolated from shallow eutrophic lake during the end of cyanobacterial harmful algal blooms.</title>
        <authorList>
            <person name="Chun S.J."/>
        </authorList>
    </citation>
    <scope>NUCLEOTIDE SEQUENCE [LARGE SCALE GENOMIC DNA]</scope>
    <source>
        <strain evidence="6 7">Seoho-28</strain>
    </source>
</reference>
<dbReference type="AlphaFoldDB" id="A0A2T4UFZ1"/>
<evidence type="ECO:0000313" key="7">
    <source>
        <dbReference type="Proteomes" id="UP000240739"/>
    </source>
</evidence>